<reference evidence="3 4" key="1">
    <citation type="submission" date="2021-02" db="EMBL/GenBank/DDBJ databases">
        <title>Actinophytocola xerophila sp. nov., isolated from soil of cotton cropping field.</title>
        <authorList>
            <person name="Huang R."/>
            <person name="Chen X."/>
            <person name="Ge X."/>
            <person name="Liu W."/>
        </authorList>
    </citation>
    <scope>NUCLEOTIDE SEQUENCE [LARGE SCALE GENOMIC DNA]</scope>
    <source>
        <strain evidence="3 4">S1-96</strain>
    </source>
</reference>
<dbReference type="EMBL" id="JAFFZE010000006">
    <property type="protein sequence ID" value="MCT2582907.1"/>
    <property type="molecule type" value="Genomic_DNA"/>
</dbReference>
<evidence type="ECO:0000256" key="1">
    <source>
        <dbReference type="SAM" id="SignalP"/>
    </source>
</evidence>
<dbReference type="RefSeq" id="WP_260190240.1">
    <property type="nucleotide sequence ID" value="NZ_JAFFZE010000006.1"/>
</dbReference>
<accession>A0ABT2J4W8</accession>
<evidence type="ECO:0000313" key="4">
    <source>
        <dbReference type="Proteomes" id="UP001156441"/>
    </source>
</evidence>
<dbReference type="Gene3D" id="3.60.10.10">
    <property type="entry name" value="Endonuclease/exonuclease/phosphatase"/>
    <property type="match status" value="1"/>
</dbReference>
<dbReference type="Pfam" id="PF03372">
    <property type="entry name" value="Exo_endo_phos"/>
    <property type="match status" value="1"/>
</dbReference>
<dbReference type="InterPro" id="IPR005135">
    <property type="entry name" value="Endo/exonuclease/phosphatase"/>
</dbReference>
<proteinExistence type="predicted"/>
<dbReference type="SUPFAM" id="SSF56219">
    <property type="entry name" value="DNase I-like"/>
    <property type="match status" value="1"/>
</dbReference>
<feature type="domain" description="Endonuclease/exonuclease/phosphatase" evidence="2">
    <location>
        <begin position="31"/>
        <end position="254"/>
    </location>
</feature>
<name>A0ABT2J4W8_9PSEU</name>
<keyword evidence="4" id="KW-1185">Reference proteome</keyword>
<keyword evidence="3" id="KW-0540">Nuclease</keyword>
<keyword evidence="3" id="KW-0255">Endonuclease</keyword>
<evidence type="ECO:0000259" key="2">
    <source>
        <dbReference type="Pfam" id="PF03372"/>
    </source>
</evidence>
<comment type="caution">
    <text evidence="3">The sequence shown here is derived from an EMBL/GenBank/DDBJ whole genome shotgun (WGS) entry which is preliminary data.</text>
</comment>
<dbReference type="GO" id="GO:0004519">
    <property type="term" value="F:endonuclease activity"/>
    <property type="evidence" value="ECO:0007669"/>
    <property type="project" value="UniProtKB-KW"/>
</dbReference>
<keyword evidence="1" id="KW-0732">Signal</keyword>
<feature type="signal peptide" evidence="1">
    <location>
        <begin position="1"/>
        <end position="23"/>
    </location>
</feature>
<dbReference type="Proteomes" id="UP001156441">
    <property type="component" value="Unassembled WGS sequence"/>
</dbReference>
<gene>
    <name evidence="3" type="ORF">JT362_07215</name>
</gene>
<dbReference type="InterPro" id="IPR036691">
    <property type="entry name" value="Endo/exonu/phosph_ase_sf"/>
</dbReference>
<keyword evidence="3" id="KW-0378">Hydrolase</keyword>
<feature type="chain" id="PRO_5047529762" evidence="1">
    <location>
        <begin position="24"/>
        <end position="266"/>
    </location>
</feature>
<sequence>MKRLLVAAAAVAAAFSLATPAGAVQARDYYLQFNMAGSSVNDGALGVARAVVSSVEDADVMPFVVTLNEVCANQYRHMESQLDDHGYVGTWGPTGPRCDSGEPYGNALFMRSGRTTVGNFDLPNEHGNEQRRLLCVRSNERDMFLGCVTHISHKAEDQDAQIAAVADRLNGFQDDGYRIVVGGDFNVTPGASALDPMYATCSGGDGRFHETDRATCGGRGGESTHGDRKIDYIFYSAHFSELWGDATRSSYSDHDPLWGRAVAGPA</sequence>
<organism evidence="3 4">
    <name type="scientific">Actinophytocola gossypii</name>
    <dbReference type="NCBI Taxonomy" id="2812003"/>
    <lineage>
        <taxon>Bacteria</taxon>
        <taxon>Bacillati</taxon>
        <taxon>Actinomycetota</taxon>
        <taxon>Actinomycetes</taxon>
        <taxon>Pseudonocardiales</taxon>
        <taxon>Pseudonocardiaceae</taxon>
    </lineage>
</organism>
<protein>
    <submittedName>
        <fullName evidence="3">Endonuclease/exonuclease/phosphatase family protein</fullName>
    </submittedName>
</protein>
<evidence type="ECO:0000313" key="3">
    <source>
        <dbReference type="EMBL" id="MCT2582907.1"/>
    </source>
</evidence>